<protein>
    <submittedName>
        <fullName evidence="11">Uncharacterized protein</fullName>
    </submittedName>
</protein>
<reference evidence="11 12" key="1">
    <citation type="submission" date="2015-09" db="EMBL/GenBank/DDBJ databases">
        <title>Draft genome of the scarab beetle Oryctes borbonicus.</title>
        <authorList>
            <person name="Meyer J.M."/>
            <person name="Markov G.V."/>
            <person name="Baskaran P."/>
            <person name="Herrmann M."/>
            <person name="Sommer R.J."/>
            <person name="Roedelsperger C."/>
        </authorList>
    </citation>
    <scope>NUCLEOTIDE SEQUENCE [LARGE SCALE GENOMIC DNA]</scope>
    <source>
        <strain evidence="11">OB123</strain>
        <tissue evidence="11">Whole animal</tissue>
    </source>
</reference>
<evidence type="ECO:0000313" key="12">
    <source>
        <dbReference type="Proteomes" id="UP000051574"/>
    </source>
</evidence>
<dbReference type="AlphaFoldDB" id="A0A0T6BI36"/>
<dbReference type="InterPro" id="IPR004117">
    <property type="entry name" value="7tm6_olfct_rcpt"/>
</dbReference>
<dbReference type="Pfam" id="PF02949">
    <property type="entry name" value="7tm_6"/>
    <property type="match status" value="1"/>
</dbReference>
<dbReference type="GO" id="GO:0005549">
    <property type="term" value="F:odorant binding"/>
    <property type="evidence" value="ECO:0007669"/>
    <property type="project" value="InterPro"/>
</dbReference>
<feature type="transmembrane region" description="Helical" evidence="10">
    <location>
        <begin position="12"/>
        <end position="31"/>
    </location>
</feature>
<evidence type="ECO:0000256" key="10">
    <source>
        <dbReference type="SAM" id="Phobius"/>
    </source>
</evidence>
<feature type="transmembrane region" description="Helical" evidence="10">
    <location>
        <begin position="132"/>
        <end position="154"/>
    </location>
</feature>
<keyword evidence="4 10" id="KW-0812">Transmembrane</keyword>
<keyword evidence="6 10" id="KW-1133">Transmembrane helix</keyword>
<evidence type="ECO:0000256" key="5">
    <source>
        <dbReference type="ARBA" id="ARBA00022725"/>
    </source>
</evidence>
<dbReference type="Proteomes" id="UP000051574">
    <property type="component" value="Unassembled WGS sequence"/>
</dbReference>
<dbReference type="GO" id="GO:0005886">
    <property type="term" value="C:plasma membrane"/>
    <property type="evidence" value="ECO:0007669"/>
    <property type="project" value="UniProtKB-SubCell"/>
</dbReference>
<keyword evidence="8" id="KW-0675">Receptor</keyword>
<name>A0A0T6BI36_9SCAR</name>
<accession>A0A0T6BI36</accession>
<dbReference type="OrthoDB" id="8196465at2759"/>
<evidence type="ECO:0000256" key="4">
    <source>
        <dbReference type="ARBA" id="ARBA00022692"/>
    </source>
</evidence>
<dbReference type="EMBL" id="LJIG01000389">
    <property type="protein sequence ID" value="KRT86551.1"/>
    <property type="molecule type" value="Genomic_DNA"/>
</dbReference>
<keyword evidence="9" id="KW-0807">Transducer</keyword>
<feature type="non-terminal residue" evidence="11">
    <location>
        <position position="1"/>
    </location>
</feature>
<evidence type="ECO:0000256" key="9">
    <source>
        <dbReference type="ARBA" id="ARBA00023224"/>
    </source>
</evidence>
<keyword evidence="5" id="KW-0552">Olfaction</keyword>
<evidence type="ECO:0000313" key="11">
    <source>
        <dbReference type="EMBL" id="KRT86551.1"/>
    </source>
</evidence>
<dbReference type="GO" id="GO:0004984">
    <property type="term" value="F:olfactory receptor activity"/>
    <property type="evidence" value="ECO:0007669"/>
    <property type="project" value="InterPro"/>
</dbReference>
<evidence type="ECO:0000256" key="8">
    <source>
        <dbReference type="ARBA" id="ARBA00023170"/>
    </source>
</evidence>
<evidence type="ECO:0000256" key="1">
    <source>
        <dbReference type="ARBA" id="ARBA00004651"/>
    </source>
</evidence>
<keyword evidence="3" id="KW-0716">Sensory transduction</keyword>
<dbReference type="PANTHER" id="PTHR21137:SF35">
    <property type="entry name" value="ODORANT RECEPTOR 19A-RELATED"/>
    <property type="match status" value="1"/>
</dbReference>
<dbReference type="GO" id="GO:0007165">
    <property type="term" value="P:signal transduction"/>
    <property type="evidence" value="ECO:0007669"/>
    <property type="project" value="UniProtKB-KW"/>
</dbReference>
<gene>
    <name evidence="11" type="ORF">AMK59_250</name>
</gene>
<evidence type="ECO:0000256" key="6">
    <source>
        <dbReference type="ARBA" id="ARBA00022989"/>
    </source>
</evidence>
<feature type="non-terminal residue" evidence="11">
    <location>
        <position position="165"/>
    </location>
</feature>
<proteinExistence type="predicted"/>
<organism evidence="11 12">
    <name type="scientific">Oryctes borbonicus</name>
    <dbReference type="NCBI Taxonomy" id="1629725"/>
    <lineage>
        <taxon>Eukaryota</taxon>
        <taxon>Metazoa</taxon>
        <taxon>Ecdysozoa</taxon>
        <taxon>Arthropoda</taxon>
        <taxon>Hexapoda</taxon>
        <taxon>Insecta</taxon>
        <taxon>Pterygota</taxon>
        <taxon>Neoptera</taxon>
        <taxon>Endopterygota</taxon>
        <taxon>Coleoptera</taxon>
        <taxon>Polyphaga</taxon>
        <taxon>Scarabaeiformia</taxon>
        <taxon>Scarabaeidae</taxon>
        <taxon>Dynastinae</taxon>
        <taxon>Oryctes</taxon>
    </lineage>
</organism>
<keyword evidence="12" id="KW-1185">Reference proteome</keyword>
<sequence>LPFEVDATASPYYELLFVFQVFSMALFGWYLGNSDTLNTGLIIHVNAQFKILINAIATAVSRAERMTGYRELPDGKQKKHIKCNMENGRSILIERTDVYNAKIMANLRICVNECINHHQSIINLVSYIEDSLNGLILIQFLCCLFTIVVGFYQISLVPVNSPLFT</sequence>
<evidence type="ECO:0000256" key="7">
    <source>
        <dbReference type="ARBA" id="ARBA00023136"/>
    </source>
</evidence>
<comment type="caution">
    <text evidence="11">The sequence shown here is derived from an EMBL/GenBank/DDBJ whole genome shotgun (WGS) entry which is preliminary data.</text>
</comment>
<keyword evidence="2" id="KW-1003">Cell membrane</keyword>
<evidence type="ECO:0000256" key="3">
    <source>
        <dbReference type="ARBA" id="ARBA00022606"/>
    </source>
</evidence>
<dbReference type="PANTHER" id="PTHR21137">
    <property type="entry name" value="ODORANT RECEPTOR"/>
    <property type="match status" value="1"/>
</dbReference>
<evidence type="ECO:0000256" key="2">
    <source>
        <dbReference type="ARBA" id="ARBA00022475"/>
    </source>
</evidence>
<comment type="subcellular location">
    <subcellularLocation>
        <location evidence="1">Cell membrane</location>
        <topology evidence="1">Multi-pass membrane protein</topology>
    </subcellularLocation>
</comment>
<keyword evidence="7 10" id="KW-0472">Membrane</keyword>